<dbReference type="CDD" id="cd15860">
    <property type="entry name" value="SNARE_USE1"/>
    <property type="match status" value="1"/>
</dbReference>
<keyword evidence="1" id="KW-0472">Membrane</keyword>
<keyword evidence="3" id="KW-1185">Reference proteome</keyword>
<protein>
    <submittedName>
        <fullName evidence="2">Uncharacterized protein</fullName>
    </submittedName>
</protein>
<dbReference type="OrthoDB" id="4506189at2759"/>
<name>A0A2H3JII8_WOLCO</name>
<evidence type="ECO:0000256" key="1">
    <source>
        <dbReference type="SAM" id="Phobius"/>
    </source>
</evidence>
<proteinExistence type="predicted"/>
<accession>A0A2H3JII8</accession>
<dbReference type="STRING" id="742152.A0A2H3JII8"/>
<keyword evidence="1" id="KW-0812">Transmembrane</keyword>
<dbReference type="AlphaFoldDB" id="A0A2H3JII8"/>
<feature type="non-terminal residue" evidence="2">
    <location>
        <position position="1"/>
    </location>
</feature>
<keyword evidence="1" id="KW-1133">Transmembrane helix</keyword>
<evidence type="ECO:0000313" key="3">
    <source>
        <dbReference type="Proteomes" id="UP000218811"/>
    </source>
</evidence>
<evidence type="ECO:0000313" key="2">
    <source>
        <dbReference type="EMBL" id="PCH41992.1"/>
    </source>
</evidence>
<dbReference type="Proteomes" id="UP000218811">
    <property type="component" value="Unassembled WGS sequence"/>
</dbReference>
<gene>
    <name evidence="2" type="ORF">WOLCODRAFT_72899</name>
</gene>
<reference evidence="2 3" key="1">
    <citation type="journal article" date="2012" name="Science">
        <title>The Paleozoic origin of enzymatic lignin decomposition reconstructed from 31 fungal genomes.</title>
        <authorList>
            <person name="Floudas D."/>
            <person name="Binder M."/>
            <person name="Riley R."/>
            <person name="Barry K."/>
            <person name="Blanchette R.A."/>
            <person name="Henrissat B."/>
            <person name="Martinez A.T."/>
            <person name="Otillar R."/>
            <person name="Spatafora J.W."/>
            <person name="Yadav J.S."/>
            <person name="Aerts A."/>
            <person name="Benoit I."/>
            <person name="Boyd A."/>
            <person name="Carlson A."/>
            <person name="Copeland A."/>
            <person name="Coutinho P.M."/>
            <person name="de Vries R.P."/>
            <person name="Ferreira P."/>
            <person name="Findley K."/>
            <person name="Foster B."/>
            <person name="Gaskell J."/>
            <person name="Glotzer D."/>
            <person name="Gorecki P."/>
            <person name="Heitman J."/>
            <person name="Hesse C."/>
            <person name="Hori C."/>
            <person name="Igarashi K."/>
            <person name="Jurgens J.A."/>
            <person name="Kallen N."/>
            <person name="Kersten P."/>
            <person name="Kohler A."/>
            <person name="Kuees U."/>
            <person name="Kumar T.K.A."/>
            <person name="Kuo A."/>
            <person name="LaButti K."/>
            <person name="Larrondo L.F."/>
            <person name="Lindquist E."/>
            <person name="Ling A."/>
            <person name="Lombard V."/>
            <person name="Lucas S."/>
            <person name="Lundell T."/>
            <person name="Martin R."/>
            <person name="McLaughlin D.J."/>
            <person name="Morgenstern I."/>
            <person name="Morin E."/>
            <person name="Murat C."/>
            <person name="Nagy L.G."/>
            <person name="Nolan M."/>
            <person name="Ohm R.A."/>
            <person name="Patyshakuliyeva A."/>
            <person name="Rokas A."/>
            <person name="Ruiz-Duenas F.J."/>
            <person name="Sabat G."/>
            <person name="Salamov A."/>
            <person name="Samejima M."/>
            <person name="Schmutz J."/>
            <person name="Slot J.C."/>
            <person name="St John F."/>
            <person name="Stenlid J."/>
            <person name="Sun H."/>
            <person name="Sun S."/>
            <person name="Syed K."/>
            <person name="Tsang A."/>
            <person name="Wiebenga A."/>
            <person name="Young D."/>
            <person name="Pisabarro A."/>
            <person name="Eastwood D.C."/>
            <person name="Martin F."/>
            <person name="Cullen D."/>
            <person name="Grigoriev I.V."/>
            <person name="Hibbett D.S."/>
        </authorList>
    </citation>
    <scope>NUCLEOTIDE SEQUENCE [LARGE SCALE GENOMIC DNA]</scope>
    <source>
        <strain evidence="2 3">MD-104</strain>
    </source>
</reference>
<organism evidence="2 3">
    <name type="scientific">Wolfiporia cocos (strain MD-104)</name>
    <name type="common">Brown rot fungus</name>
    <dbReference type="NCBI Taxonomy" id="742152"/>
    <lineage>
        <taxon>Eukaryota</taxon>
        <taxon>Fungi</taxon>
        <taxon>Dikarya</taxon>
        <taxon>Basidiomycota</taxon>
        <taxon>Agaricomycotina</taxon>
        <taxon>Agaricomycetes</taxon>
        <taxon>Polyporales</taxon>
        <taxon>Phaeolaceae</taxon>
        <taxon>Wolfiporia</taxon>
    </lineage>
</organism>
<dbReference type="EMBL" id="KB468124">
    <property type="protein sequence ID" value="PCH41992.1"/>
    <property type="molecule type" value="Genomic_DNA"/>
</dbReference>
<sequence>HDKVNITWLVRKLEKTVADEDWNASGILPPNTWIKTRTTLQKLKYAWKLLNNVEMLEDDLESPKRYEQLRKLLERLDNLVTEADQCVKPVSKGSSPLLHMLPLHVSSLPKPIITTPESPIPAQPGRPAEDPIFSDAITPAPVHPIQRQHFSRIRAPFLCPPTFPTVSPDISSGAPAFKQNSAAIQEERLSAQLAEMATQLQRNAAHFAGMLEKDKTVVLEVQEKLECNYGAMSRERIRVRDHNRSKSWGTSGIVLLSIVVALVGFIMMFCAICFT</sequence>
<feature type="transmembrane region" description="Helical" evidence="1">
    <location>
        <begin position="248"/>
        <end position="274"/>
    </location>
</feature>